<protein>
    <submittedName>
        <fullName evidence="3">DUF305 domain-containing protein</fullName>
    </submittedName>
</protein>
<dbReference type="RefSeq" id="WP_112358973.1">
    <property type="nucleotide sequence ID" value="NZ_QDFR01000002.1"/>
</dbReference>
<reference evidence="3 4" key="1">
    <citation type="submission" date="2018-04" db="EMBL/GenBank/DDBJ databases">
        <authorList>
            <person name="Hagen T."/>
        </authorList>
    </citation>
    <scope>NUCLEOTIDE SEQUENCE [LARGE SCALE GENOMIC DNA]</scope>
    <source>
        <strain evidence="3 4">TPD7009</strain>
    </source>
</reference>
<feature type="chain" id="PRO_5041736035" evidence="1">
    <location>
        <begin position="21"/>
        <end position="176"/>
    </location>
</feature>
<comment type="caution">
    <text evidence="3">The sequence shown here is derived from an EMBL/GenBank/DDBJ whole genome shotgun (WGS) entry which is preliminary data.</text>
</comment>
<evidence type="ECO:0000313" key="4">
    <source>
        <dbReference type="Proteomes" id="UP000244335"/>
    </source>
</evidence>
<gene>
    <name evidence="3" type="ORF">DC430_06875</name>
</gene>
<dbReference type="PANTHER" id="PTHR38593">
    <property type="entry name" value="BLR2558 PROTEIN"/>
    <property type="match status" value="1"/>
</dbReference>
<dbReference type="Pfam" id="PF13628">
    <property type="entry name" value="DUF4142"/>
    <property type="match status" value="1"/>
</dbReference>
<dbReference type="PANTHER" id="PTHR38593:SF1">
    <property type="entry name" value="BLR2558 PROTEIN"/>
    <property type="match status" value="1"/>
</dbReference>
<dbReference type="EMBL" id="QDFR01000002">
    <property type="protein sequence ID" value="PVE54961.1"/>
    <property type="molecule type" value="Genomic_DNA"/>
</dbReference>
<feature type="domain" description="DUF4142" evidence="2">
    <location>
        <begin position="38"/>
        <end position="173"/>
    </location>
</feature>
<dbReference type="Proteomes" id="UP000244335">
    <property type="component" value="Unassembled WGS sequence"/>
</dbReference>
<accession>A0AA92H9I5</accession>
<evidence type="ECO:0000259" key="2">
    <source>
        <dbReference type="Pfam" id="PF13628"/>
    </source>
</evidence>
<evidence type="ECO:0000256" key="1">
    <source>
        <dbReference type="SAM" id="SignalP"/>
    </source>
</evidence>
<keyword evidence="1" id="KW-0732">Signal</keyword>
<dbReference type="InterPro" id="IPR012347">
    <property type="entry name" value="Ferritin-like"/>
</dbReference>
<dbReference type="Gene3D" id="1.20.1260.10">
    <property type="match status" value="1"/>
</dbReference>
<feature type="signal peptide" evidence="1">
    <location>
        <begin position="1"/>
        <end position="20"/>
    </location>
</feature>
<dbReference type="AlphaFoldDB" id="A0AA92H9I5"/>
<evidence type="ECO:0000313" key="3">
    <source>
        <dbReference type="EMBL" id="PVE54961.1"/>
    </source>
</evidence>
<organism evidence="3 4">
    <name type="scientific">Rhizobium rhizogenes</name>
    <name type="common">Agrobacterium rhizogenes</name>
    <dbReference type="NCBI Taxonomy" id="359"/>
    <lineage>
        <taxon>Bacteria</taxon>
        <taxon>Pseudomonadati</taxon>
        <taxon>Pseudomonadota</taxon>
        <taxon>Alphaproteobacteria</taxon>
        <taxon>Hyphomicrobiales</taxon>
        <taxon>Rhizobiaceae</taxon>
        <taxon>Rhizobium/Agrobacterium group</taxon>
        <taxon>Rhizobium</taxon>
    </lineage>
</organism>
<proteinExistence type="predicted"/>
<dbReference type="InterPro" id="IPR025419">
    <property type="entry name" value="DUF4142"/>
</dbReference>
<sequence length="176" mass="18919">MKFLIAALAVTAAIAGPAAAQSAAEKTGINSVMGVAPSTEDFVQQASASDMFEIESSKLALQRGNDKTKGFAQQMINDHEKTSLEMKQMIESGKVKATPSTTLASSQADMVEGLKELNGAEFDEQYIDDQVTAHENAVDLFKRYSEGGDHGELKTWAASTLPALQHHLEMVKGMQK</sequence>
<name>A0AA92H9I5_RHIRH</name>